<dbReference type="RefSeq" id="WP_262096834.1">
    <property type="nucleotide sequence ID" value="NZ_JAOEGN010000015.1"/>
</dbReference>
<proteinExistence type="predicted"/>
<evidence type="ECO:0000313" key="1">
    <source>
        <dbReference type="EMBL" id="MCU0105521.1"/>
    </source>
</evidence>
<comment type="caution">
    <text evidence="1">The sequence shown here is derived from an EMBL/GenBank/DDBJ whole genome shotgun (WGS) entry which is preliminary data.</text>
</comment>
<sequence>MYKTVVLERIKKAQERAVRIEEVIHQQEEDGWDFKEAIGTARQETILIFSENPTAKLNKDINKGIKEVKGKLNQIVDVIKK</sequence>
<protein>
    <submittedName>
        <fullName evidence="1">Uncharacterized protein</fullName>
    </submittedName>
</protein>
<organism evidence="1 2">
    <name type="scientific">Paracholeplasma vituli</name>
    <dbReference type="NCBI Taxonomy" id="69473"/>
    <lineage>
        <taxon>Bacteria</taxon>
        <taxon>Bacillati</taxon>
        <taxon>Mycoplasmatota</taxon>
        <taxon>Mollicutes</taxon>
        <taxon>Acholeplasmatales</taxon>
        <taxon>Acholeplasmataceae</taxon>
        <taxon>Paracholeplasma</taxon>
    </lineage>
</organism>
<name>A0ABT2PX31_9MOLU</name>
<gene>
    <name evidence="1" type="ORF">N7603_07600</name>
</gene>
<keyword evidence="2" id="KW-1185">Reference proteome</keyword>
<evidence type="ECO:0000313" key="2">
    <source>
        <dbReference type="Proteomes" id="UP001209076"/>
    </source>
</evidence>
<dbReference type="EMBL" id="JAOEGN010000015">
    <property type="protein sequence ID" value="MCU0105521.1"/>
    <property type="molecule type" value="Genomic_DNA"/>
</dbReference>
<dbReference type="Proteomes" id="UP001209076">
    <property type="component" value="Unassembled WGS sequence"/>
</dbReference>
<reference evidence="2" key="1">
    <citation type="submission" date="2023-07" db="EMBL/GenBank/DDBJ databases">
        <title>Novel Mycoplasma species identified in domestic and wild animals.</title>
        <authorList>
            <person name="Volokhov D.V."/>
            <person name="Furtak V.A."/>
            <person name="Zagorodnyaya T.A."/>
        </authorList>
    </citation>
    <scope>NUCLEOTIDE SEQUENCE [LARGE SCALE GENOMIC DNA]</scope>
    <source>
        <strain evidence="2">92-19</strain>
    </source>
</reference>
<accession>A0ABT2PX31</accession>